<organism evidence="5">
    <name type="scientific">Ostreococcus tauri</name>
    <name type="common">Marine green alga</name>
    <dbReference type="NCBI Taxonomy" id="70448"/>
    <lineage>
        <taxon>Eukaryota</taxon>
        <taxon>Viridiplantae</taxon>
        <taxon>Chlorophyta</taxon>
        <taxon>Mamiellophyceae</taxon>
        <taxon>Mamiellales</taxon>
        <taxon>Bathycoccaceae</taxon>
        <taxon>Ostreococcus</taxon>
    </lineage>
</organism>
<dbReference type="AlphaFoldDB" id="A0A1Y5I984"/>
<gene>
    <name evidence="5" type="ORF">BE221DRAFT_75134</name>
</gene>
<name>A0A1Y5I984_OSTTA</name>
<proteinExistence type="predicted"/>
<dbReference type="OrthoDB" id="348976at2759"/>
<dbReference type="GO" id="GO:0009536">
    <property type="term" value="C:plastid"/>
    <property type="evidence" value="ECO:0007669"/>
    <property type="project" value="UniProtKB-SubCell"/>
</dbReference>
<comment type="subcellular location">
    <subcellularLocation>
        <location evidence="1">Plastid</location>
    </subcellularLocation>
</comment>
<protein>
    <submittedName>
        <fullName evidence="5">Plastid-lipid associated protein PAP/fibrillin family-like protein</fullName>
    </submittedName>
</protein>
<evidence type="ECO:0000256" key="3">
    <source>
        <dbReference type="SAM" id="MobiDB-lite"/>
    </source>
</evidence>
<evidence type="ECO:0000256" key="2">
    <source>
        <dbReference type="ARBA" id="ARBA00022640"/>
    </source>
</evidence>
<evidence type="ECO:0000256" key="1">
    <source>
        <dbReference type="ARBA" id="ARBA00004474"/>
    </source>
</evidence>
<sequence length="392" mass="41746">MASSSDSFGLSDDVSQKTLETTLLRRIDGDDGDGKVLETLRELTSTFDASSLAIERIAEMSEGTWTLKFSTKSAFDATAPLGRRADGTAPGIEAVFAGLFPASDSVGERGDGASSSPIQRLVLDRLREGGFAVRQAVRLDGARGRVDQAVCFGGDFGWFRLSARASVNDGKASPSARGRIDYGFDLAYVDLKKPFEARLPYPVPFRLLGKEAEGYLTCDYVSDDVRVCTGNKGTTFVFVKEARDALPYAKEFYGVRSRVCNHTTIAPMTTETSVAARTSPARDVSPTGTSHVPPPVDAATCSPPSRSRITTRAGFTSYVTDPPPDRASPYLACALSVKGNPSSLKVDSSSVINRAHDAVDVPDADAMRSGSTSPDATHLHPSLRVPEISSAS</sequence>
<dbReference type="Proteomes" id="UP000195557">
    <property type="component" value="Unassembled WGS sequence"/>
</dbReference>
<evidence type="ECO:0000313" key="5">
    <source>
        <dbReference type="EMBL" id="OUS46129.1"/>
    </source>
</evidence>
<dbReference type="InterPro" id="IPR006843">
    <property type="entry name" value="PAP/fibrillin_dom"/>
</dbReference>
<dbReference type="EMBL" id="KZ155784">
    <property type="protein sequence ID" value="OUS46129.1"/>
    <property type="molecule type" value="Genomic_DNA"/>
</dbReference>
<feature type="domain" description="Plastid lipid-associated protein/fibrillin conserved" evidence="4">
    <location>
        <begin position="199"/>
        <end position="238"/>
    </location>
</feature>
<dbReference type="KEGG" id="ota:OT_ostta13g00170"/>
<dbReference type="eggNOG" id="ENOG502QUCQ">
    <property type="taxonomic scope" value="Eukaryota"/>
</dbReference>
<keyword evidence="2" id="KW-0934">Plastid</keyword>
<accession>A0A1Y5I984</accession>
<dbReference type="RefSeq" id="XP_003082489.2">
    <property type="nucleotide sequence ID" value="XM_003082441.2"/>
</dbReference>
<reference evidence="5" key="1">
    <citation type="submission" date="2017-04" db="EMBL/GenBank/DDBJ databases">
        <title>Population genomics of picophytoplankton unveils novel chromosome hypervariability.</title>
        <authorList>
            <consortium name="DOE Joint Genome Institute"/>
            <person name="Blanc-Mathieu R."/>
            <person name="Krasovec M."/>
            <person name="Hebrard M."/>
            <person name="Yau S."/>
            <person name="Desgranges E."/>
            <person name="Martin J."/>
            <person name="Schackwitz W."/>
            <person name="Kuo A."/>
            <person name="Salin G."/>
            <person name="Donnadieu C."/>
            <person name="Desdevises Y."/>
            <person name="Sanchez-Ferandin S."/>
            <person name="Moreau H."/>
            <person name="Rivals E."/>
            <person name="Grigoriev I.V."/>
            <person name="Grimsley N."/>
            <person name="Eyre-Walker A."/>
            <person name="Piganeau G."/>
        </authorList>
    </citation>
    <scope>NUCLEOTIDE SEQUENCE [LARGE SCALE GENOMIC DNA]</scope>
    <source>
        <strain evidence="5">RCC 1115</strain>
    </source>
</reference>
<feature type="region of interest" description="Disordered" evidence="3">
    <location>
        <begin position="273"/>
        <end position="306"/>
    </location>
</feature>
<feature type="region of interest" description="Disordered" evidence="3">
    <location>
        <begin position="359"/>
        <end position="392"/>
    </location>
</feature>
<dbReference type="Pfam" id="PF04755">
    <property type="entry name" value="PAP_fibrillin"/>
    <property type="match status" value="1"/>
</dbReference>
<evidence type="ECO:0000259" key="4">
    <source>
        <dbReference type="Pfam" id="PF04755"/>
    </source>
</evidence>